<protein>
    <submittedName>
        <fullName evidence="1">Uncharacterized protein</fullName>
    </submittedName>
</protein>
<proteinExistence type="predicted"/>
<dbReference type="Proteomes" id="UP001054945">
    <property type="component" value="Unassembled WGS sequence"/>
</dbReference>
<dbReference type="EMBL" id="BPLR01000873">
    <property type="protein sequence ID" value="GIY98039.1"/>
    <property type="molecule type" value="Genomic_DNA"/>
</dbReference>
<accession>A0AAV4XVP9</accession>
<keyword evidence="2" id="KW-1185">Reference proteome</keyword>
<organism evidence="1 2">
    <name type="scientific">Caerostris extrusa</name>
    <name type="common">Bark spider</name>
    <name type="synonym">Caerostris bankana</name>
    <dbReference type="NCBI Taxonomy" id="172846"/>
    <lineage>
        <taxon>Eukaryota</taxon>
        <taxon>Metazoa</taxon>
        <taxon>Ecdysozoa</taxon>
        <taxon>Arthropoda</taxon>
        <taxon>Chelicerata</taxon>
        <taxon>Arachnida</taxon>
        <taxon>Araneae</taxon>
        <taxon>Araneomorphae</taxon>
        <taxon>Entelegynae</taxon>
        <taxon>Araneoidea</taxon>
        <taxon>Araneidae</taxon>
        <taxon>Caerostris</taxon>
    </lineage>
</organism>
<reference evidence="1 2" key="1">
    <citation type="submission" date="2021-06" db="EMBL/GenBank/DDBJ databases">
        <title>Caerostris extrusa draft genome.</title>
        <authorList>
            <person name="Kono N."/>
            <person name="Arakawa K."/>
        </authorList>
    </citation>
    <scope>NUCLEOTIDE SEQUENCE [LARGE SCALE GENOMIC DNA]</scope>
</reference>
<name>A0AAV4XVP9_CAEEX</name>
<sequence length="159" mass="17749">MKGRSLKPDMGVALKLPMSTRGLYAIKMLPGKSFVWIQEGRLRRQTQMQPLQSRLLESEAPLRKCVAINHHLDIAAEHLSVTTGIFQILTFRKTTKCGVGECNYEKEAEAGKGGSVSEVRKKKGGRIVSDVIDKLIRLRHRGDYTDGSSNTPNIFPRSL</sequence>
<comment type="caution">
    <text evidence="1">The sequence shown here is derived from an EMBL/GenBank/DDBJ whole genome shotgun (WGS) entry which is preliminary data.</text>
</comment>
<evidence type="ECO:0000313" key="1">
    <source>
        <dbReference type="EMBL" id="GIY98039.1"/>
    </source>
</evidence>
<gene>
    <name evidence="1" type="ORF">CEXT_510061</name>
</gene>
<dbReference type="AlphaFoldDB" id="A0AAV4XVP9"/>
<evidence type="ECO:0000313" key="2">
    <source>
        <dbReference type="Proteomes" id="UP001054945"/>
    </source>
</evidence>